<organism evidence="6 7">
    <name type="scientific">Sander lucioperca</name>
    <name type="common">Pike-perch</name>
    <name type="synonym">Perca lucioperca</name>
    <dbReference type="NCBI Taxonomy" id="283035"/>
    <lineage>
        <taxon>Eukaryota</taxon>
        <taxon>Metazoa</taxon>
        <taxon>Chordata</taxon>
        <taxon>Craniata</taxon>
        <taxon>Vertebrata</taxon>
        <taxon>Euteleostomi</taxon>
        <taxon>Actinopterygii</taxon>
        <taxon>Neopterygii</taxon>
        <taxon>Teleostei</taxon>
        <taxon>Neoteleostei</taxon>
        <taxon>Acanthomorphata</taxon>
        <taxon>Eupercaria</taxon>
        <taxon>Perciformes</taxon>
        <taxon>Percoidei</taxon>
        <taxon>Percidae</taxon>
        <taxon>Luciopercinae</taxon>
        <taxon>Sander</taxon>
    </lineage>
</organism>
<feature type="domain" description="WWE" evidence="5">
    <location>
        <begin position="80"/>
        <end position="165"/>
    </location>
</feature>
<dbReference type="GO" id="GO:0008270">
    <property type="term" value="F:zinc ion binding"/>
    <property type="evidence" value="ECO:0007669"/>
    <property type="project" value="InterPro"/>
</dbReference>
<evidence type="ECO:0000256" key="4">
    <source>
        <dbReference type="ARBA" id="ARBA00024347"/>
    </source>
</evidence>
<dbReference type="SMART" id="SM00678">
    <property type="entry name" value="WWE"/>
    <property type="match status" value="2"/>
</dbReference>
<feature type="domain" description="WWE" evidence="5">
    <location>
        <begin position="183"/>
        <end position="264"/>
    </location>
</feature>
<feature type="domain" description="WWE" evidence="5">
    <location>
        <begin position="268"/>
        <end position="352"/>
    </location>
</feature>
<evidence type="ECO:0000259" key="5">
    <source>
        <dbReference type="PROSITE" id="PS50918"/>
    </source>
</evidence>
<dbReference type="GO" id="GO:0016567">
    <property type="term" value="P:protein ubiquitination"/>
    <property type="evidence" value="ECO:0007669"/>
    <property type="project" value="UniProtKB-UniPathway"/>
</dbReference>
<dbReference type="Pfam" id="PF02825">
    <property type="entry name" value="WWE"/>
    <property type="match status" value="3"/>
</dbReference>
<comment type="subcellular location">
    <subcellularLocation>
        <location evidence="1">Nucleus</location>
    </subcellularLocation>
</comment>
<dbReference type="Ensembl" id="ENSSLUT00000031172.1">
    <property type="protein sequence ID" value="ENSSLUP00000030218.1"/>
    <property type="gene ID" value="ENSSLUG00000013547.1"/>
</dbReference>
<sequence>MFQEHEDEVRYWQKTPVKGKHFEWQLSNGHQWMPIENDHVIETHYCQPGAKGITINIGDRQVFIDFDQLQTLTAALKVQRLSFLPQGQAEDVGWYFRDDQLWREYGSQSSSMMSSSISSGDVERQFTLNPRGTFIFTVGSTRYSLDFSTMTQTNCVTSLARKVRRRPKFTFNGGSLYATSAFPTASSSQLTDGGYKWEFMGDGEKWTEYKAHICSFDSTAIETQYQLNPQGQLHFKIKRYSYTLDFSGMCQVNDNIGTTRAVRRTADDGRQQNSSPGTLPRWQFQDIGGIWKDFSRVRSISSQDVELKYQQNPSGTIMFTTKKFSYELNFSGELETQQFCSFVLFPTYSITW</sequence>
<accession>A0A8C9YXS8</accession>
<dbReference type="Proteomes" id="UP000694568">
    <property type="component" value="Unplaced"/>
</dbReference>
<dbReference type="SUPFAM" id="SSF117839">
    <property type="entry name" value="WWE domain"/>
    <property type="match status" value="3"/>
</dbReference>
<reference evidence="6" key="2">
    <citation type="submission" date="2025-09" db="UniProtKB">
        <authorList>
            <consortium name="Ensembl"/>
        </authorList>
    </citation>
    <scope>IDENTIFICATION</scope>
</reference>
<gene>
    <name evidence="6" type="primary">si:ch211-244b2.3</name>
</gene>
<comment type="similarity">
    <text evidence="4">Belongs to the ARTD/PARP family.</text>
</comment>
<dbReference type="InterPro" id="IPR037197">
    <property type="entry name" value="WWE_dom_sf"/>
</dbReference>
<dbReference type="GO" id="GO:1990404">
    <property type="term" value="F:NAD+-protein mono-ADP-ribosyltransferase activity"/>
    <property type="evidence" value="ECO:0007669"/>
    <property type="project" value="TreeGrafter"/>
</dbReference>
<keyword evidence="7" id="KW-1185">Reference proteome</keyword>
<dbReference type="GO" id="GO:0003950">
    <property type="term" value="F:NAD+ poly-ADP-ribosyltransferase activity"/>
    <property type="evidence" value="ECO:0007669"/>
    <property type="project" value="TreeGrafter"/>
</dbReference>
<comment type="pathway">
    <text evidence="2">Protein modification; protein ubiquitination.</text>
</comment>
<evidence type="ECO:0000313" key="7">
    <source>
        <dbReference type="Proteomes" id="UP000694568"/>
    </source>
</evidence>
<name>A0A8C9YXS8_SANLU</name>
<evidence type="ECO:0000256" key="2">
    <source>
        <dbReference type="ARBA" id="ARBA00004906"/>
    </source>
</evidence>
<dbReference type="Gene3D" id="3.30.720.50">
    <property type="match status" value="3"/>
</dbReference>
<dbReference type="AlphaFoldDB" id="A0A8C9YXS8"/>
<evidence type="ECO:0000313" key="6">
    <source>
        <dbReference type="Ensembl" id="ENSSLUP00000030218.1"/>
    </source>
</evidence>
<protein>
    <submittedName>
        <fullName evidence="6">Uncharacterized LOC116060023</fullName>
    </submittedName>
</protein>
<evidence type="ECO:0000256" key="3">
    <source>
        <dbReference type="ARBA" id="ARBA00023242"/>
    </source>
</evidence>
<reference evidence="6" key="1">
    <citation type="submission" date="2025-08" db="UniProtKB">
        <authorList>
            <consortium name="Ensembl"/>
        </authorList>
    </citation>
    <scope>IDENTIFICATION</scope>
</reference>
<keyword evidence="3" id="KW-0539">Nucleus</keyword>
<dbReference type="InterPro" id="IPR004170">
    <property type="entry name" value="WWE_dom"/>
</dbReference>
<proteinExistence type="inferred from homology"/>
<dbReference type="PANTHER" id="PTHR45740:SF14">
    <property type="entry name" value="NOVEL PROTEIN"/>
    <property type="match status" value="1"/>
</dbReference>
<dbReference type="GeneTree" id="ENSGT01000000214676"/>
<dbReference type="InterPro" id="IPR018123">
    <property type="entry name" value="WWE-dom_subgr"/>
</dbReference>
<dbReference type="InterPro" id="IPR051712">
    <property type="entry name" value="ARTD-AVP"/>
</dbReference>
<dbReference type="UniPathway" id="UPA00143"/>
<evidence type="ECO:0000256" key="1">
    <source>
        <dbReference type="ARBA" id="ARBA00004123"/>
    </source>
</evidence>
<dbReference type="Pfam" id="PF23466">
    <property type="entry name" value="WWE_4"/>
    <property type="match status" value="1"/>
</dbReference>
<dbReference type="PANTHER" id="PTHR45740">
    <property type="entry name" value="POLY [ADP-RIBOSE] POLYMERASE"/>
    <property type="match status" value="1"/>
</dbReference>
<dbReference type="GO" id="GO:0005634">
    <property type="term" value="C:nucleus"/>
    <property type="evidence" value="ECO:0007669"/>
    <property type="project" value="UniProtKB-SubCell"/>
</dbReference>
<dbReference type="PROSITE" id="PS50918">
    <property type="entry name" value="WWE"/>
    <property type="match status" value="3"/>
</dbReference>